<dbReference type="AlphaFoldDB" id="A0A6L7G6B1"/>
<dbReference type="SUPFAM" id="SSF46785">
    <property type="entry name" value="Winged helix' DNA-binding domain"/>
    <property type="match status" value="1"/>
</dbReference>
<dbReference type="GO" id="GO:0003700">
    <property type="term" value="F:DNA-binding transcription factor activity"/>
    <property type="evidence" value="ECO:0007669"/>
    <property type="project" value="InterPro"/>
</dbReference>
<dbReference type="PRINTS" id="PR00598">
    <property type="entry name" value="HTHMARR"/>
</dbReference>
<dbReference type="InterPro" id="IPR036388">
    <property type="entry name" value="WH-like_DNA-bd_sf"/>
</dbReference>
<dbReference type="RefSeq" id="WP_160895724.1">
    <property type="nucleotide sequence ID" value="NZ_WUMU01000019.1"/>
</dbReference>
<dbReference type="Pfam" id="PF12802">
    <property type="entry name" value="MarR_2"/>
    <property type="match status" value="1"/>
</dbReference>
<dbReference type="GO" id="GO:0003677">
    <property type="term" value="F:DNA binding"/>
    <property type="evidence" value="ECO:0007669"/>
    <property type="project" value="UniProtKB-KW"/>
</dbReference>
<keyword evidence="3" id="KW-0804">Transcription</keyword>
<keyword evidence="1" id="KW-0805">Transcription regulation</keyword>
<dbReference type="InterPro" id="IPR039422">
    <property type="entry name" value="MarR/SlyA-like"/>
</dbReference>
<reference evidence="5 6" key="1">
    <citation type="submission" date="2019-12" db="EMBL/GenBank/DDBJ databases">
        <authorList>
            <person name="Li M."/>
        </authorList>
    </citation>
    <scope>NUCLEOTIDE SEQUENCE [LARGE SCALE GENOMIC DNA]</scope>
    <source>
        <strain evidence="5 6">GBMRC 2024</strain>
    </source>
</reference>
<dbReference type="InterPro" id="IPR000835">
    <property type="entry name" value="HTH_MarR-typ"/>
</dbReference>
<evidence type="ECO:0000256" key="1">
    <source>
        <dbReference type="ARBA" id="ARBA00023015"/>
    </source>
</evidence>
<evidence type="ECO:0000259" key="4">
    <source>
        <dbReference type="PROSITE" id="PS50995"/>
    </source>
</evidence>
<dbReference type="PANTHER" id="PTHR33164">
    <property type="entry name" value="TRANSCRIPTIONAL REGULATOR, MARR FAMILY"/>
    <property type="match status" value="1"/>
</dbReference>
<protein>
    <submittedName>
        <fullName evidence="5">MarR family transcriptional regulator</fullName>
    </submittedName>
</protein>
<keyword evidence="2" id="KW-0238">DNA-binding</keyword>
<keyword evidence="6" id="KW-1185">Reference proteome</keyword>
<dbReference type="PANTHER" id="PTHR33164:SF64">
    <property type="entry name" value="TRANSCRIPTIONAL REGULATOR SLYA"/>
    <property type="match status" value="1"/>
</dbReference>
<dbReference type="Gene3D" id="1.10.10.10">
    <property type="entry name" value="Winged helix-like DNA-binding domain superfamily/Winged helix DNA-binding domain"/>
    <property type="match status" value="1"/>
</dbReference>
<organism evidence="5 6">
    <name type="scientific">Pseudooceanicola albus</name>
    <dbReference type="NCBI Taxonomy" id="2692189"/>
    <lineage>
        <taxon>Bacteria</taxon>
        <taxon>Pseudomonadati</taxon>
        <taxon>Pseudomonadota</taxon>
        <taxon>Alphaproteobacteria</taxon>
        <taxon>Rhodobacterales</taxon>
        <taxon>Paracoccaceae</taxon>
        <taxon>Pseudooceanicola</taxon>
    </lineage>
</organism>
<dbReference type="PROSITE" id="PS50995">
    <property type="entry name" value="HTH_MARR_2"/>
    <property type="match status" value="1"/>
</dbReference>
<gene>
    <name evidence="5" type="ORF">GR170_17345</name>
</gene>
<dbReference type="GO" id="GO:0006950">
    <property type="term" value="P:response to stress"/>
    <property type="evidence" value="ECO:0007669"/>
    <property type="project" value="TreeGrafter"/>
</dbReference>
<evidence type="ECO:0000313" key="5">
    <source>
        <dbReference type="EMBL" id="MXN19601.1"/>
    </source>
</evidence>
<comment type="caution">
    <text evidence="5">The sequence shown here is derived from an EMBL/GenBank/DDBJ whole genome shotgun (WGS) entry which is preliminary data.</text>
</comment>
<evidence type="ECO:0000313" key="6">
    <source>
        <dbReference type="Proteomes" id="UP000477911"/>
    </source>
</evidence>
<accession>A0A6L7G6B1</accession>
<dbReference type="SMART" id="SM00347">
    <property type="entry name" value="HTH_MARR"/>
    <property type="match status" value="1"/>
</dbReference>
<evidence type="ECO:0000256" key="2">
    <source>
        <dbReference type="ARBA" id="ARBA00023125"/>
    </source>
</evidence>
<dbReference type="Proteomes" id="UP000477911">
    <property type="component" value="Unassembled WGS sequence"/>
</dbReference>
<dbReference type="EMBL" id="WUMU01000019">
    <property type="protein sequence ID" value="MXN19601.1"/>
    <property type="molecule type" value="Genomic_DNA"/>
</dbReference>
<feature type="domain" description="HTH marR-type" evidence="4">
    <location>
        <begin position="6"/>
        <end position="139"/>
    </location>
</feature>
<sequence length="151" mass="17253">MQETPRTRFGYRFVTMARQWRRMIDHDLAQSGLSDASWAPLVNLALGGDDVSQAELAERVGLDASSLVRLLDLLEKRALIERRVDPADRRARRILLTDLGRSEVARIRDRLQGIESEMLADLDDATLAAMIEAFERIETRIHDADPKRKRT</sequence>
<evidence type="ECO:0000256" key="3">
    <source>
        <dbReference type="ARBA" id="ARBA00023163"/>
    </source>
</evidence>
<name>A0A6L7G6B1_9RHOB</name>
<dbReference type="InterPro" id="IPR036390">
    <property type="entry name" value="WH_DNA-bd_sf"/>
</dbReference>
<proteinExistence type="predicted"/>